<dbReference type="GO" id="GO:0003848">
    <property type="term" value="F:2-amino-4-hydroxy-6-hydroxymethyldihydropteridine diphosphokinase activity"/>
    <property type="evidence" value="ECO:0007669"/>
    <property type="project" value="UniProtKB-EC"/>
</dbReference>
<evidence type="ECO:0000256" key="8">
    <source>
        <dbReference type="ARBA" id="ARBA00022840"/>
    </source>
</evidence>
<keyword evidence="15" id="KW-1185">Reference proteome</keyword>
<sequence length="172" mass="18169">MVAAATESSPTQAAWVGLGSNQGDRRALLAQALERIGQLPAVELVRSSPVYETEPWGDTDQPAFLNAVAELAVSGTAEQLLESLQAIEADLGRVRGERRWGPRPIDLDILVFGDQAIDTPDLVVPHPRLPERAFVLVPLADIAPGLRVPGRGVVADLLAAIDTTTVSPAGVL</sequence>
<dbReference type="InterPro" id="IPR035907">
    <property type="entry name" value="Hppk_sf"/>
</dbReference>
<keyword evidence="5 14" id="KW-0808">Transferase</keyword>
<dbReference type="EMBL" id="VYXP01000008">
    <property type="protein sequence ID" value="KAA9130236.1"/>
    <property type="molecule type" value="Genomic_DNA"/>
</dbReference>
<name>A0A5N0T8S4_9GAMM</name>
<dbReference type="GO" id="GO:0046654">
    <property type="term" value="P:tetrahydrofolate biosynthetic process"/>
    <property type="evidence" value="ECO:0007669"/>
    <property type="project" value="UniProtKB-UniPathway"/>
</dbReference>
<dbReference type="NCBIfam" id="TIGR01498">
    <property type="entry name" value="folK"/>
    <property type="match status" value="1"/>
</dbReference>
<dbReference type="UniPathway" id="UPA00077">
    <property type="reaction ID" value="UER00155"/>
</dbReference>
<dbReference type="PANTHER" id="PTHR43071:SF1">
    <property type="entry name" value="2-AMINO-4-HYDROXY-6-HYDROXYMETHYLDIHYDROPTERIDINE PYROPHOSPHOKINASE"/>
    <property type="match status" value="1"/>
</dbReference>
<gene>
    <name evidence="14" type="primary">folK</name>
    <name evidence="14" type="ORF">F3N42_12905</name>
</gene>
<keyword evidence="8" id="KW-0067">ATP-binding</keyword>
<evidence type="ECO:0000256" key="2">
    <source>
        <dbReference type="ARBA" id="ARBA00005810"/>
    </source>
</evidence>
<evidence type="ECO:0000256" key="12">
    <source>
        <dbReference type="ARBA" id="ARBA00033413"/>
    </source>
</evidence>
<evidence type="ECO:0000313" key="15">
    <source>
        <dbReference type="Proteomes" id="UP000325372"/>
    </source>
</evidence>
<keyword evidence="7 14" id="KW-0418">Kinase</keyword>
<accession>A0A5N0T8S4</accession>
<dbReference type="SUPFAM" id="SSF55083">
    <property type="entry name" value="6-hydroxymethyl-7,8-dihydropterin pyrophosphokinase, HPPK"/>
    <property type="match status" value="1"/>
</dbReference>
<dbReference type="InterPro" id="IPR000550">
    <property type="entry name" value="Hppk"/>
</dbReference>
<reference evidence="14 15" key="1">
    <citation type="submission" date="2019-09" db="EMBL/GenBank/DDBJ databases">
        <title>Wenzhouxiangella sp. Genome sequencing and assembly.</title>
        <authorList>
            <person name="Zhang R."/>
        </authorList>
    </citation>
    <scope>NUCLEOTIDE SEQUENCE [LARGE SCALE GENOMIC DNA]</scope>
    <source>
        <strain evidence="14 15">W260</strain>
    </source>
</reference>
<evidence type="ECO:0000256" key="9">
    <source>
        <dbReference type="ARBA" id="ARBA00022909"/>
    </source>
</evidence>
<comment type="function">
    <text evidence="10">Catalyzes the transfer of pyrophosphate from adenosine triphosphate (ATP) to 6-hydroxymethyl-7,8-dihydropterin, an enzymatic step in folate biosynthesis pathway.</text>
</comment>
<dbReference type="Pfam" id="PF01288">
    <property type="entry name" value="HPPK"/>
    <property type="match status" value="1"/>
</dbReference>
<protein>
    <recommendedName>
        <fullName evidence="4">2-amino-4-hydroxy-6-hydroxymethyldihydropteridine pyrophosphokinase</fullName>
        <ecNumber evidence="3">2.7.6.3</ecNumber>
    </recommendedName>
    <alternativeName>
        <fullName evidence="11">6-hydroxymethyl-7,8-dihydropterin pyrophosphokinase</fullName>
    </alternativeName>
    <alternativeName>
        <fullName evidence="12">7,8-dihydro-6-hydroxymethylpterin-pyrophosphokinase</fullName>
    </alternativeName>
</protein>
<dbReference type="GO" id="GO:0046656">
    <property type="term" value="P:folic acid biosynthetic process"/>
    <property type="evidence" value="ECO:0007669"/>
    <property type="project" value="UniProtKB-KW"/>
</dbReference>
<dbReference type="GO" id="GO:0016301">
    <property type="term" value="F:kinase activity"/>
    <property type="evidence" value="ECO:0007669"/>
    <property type="project" value="UniProtKB-KW"/>
</dbReference>
<evidence type="ECO:0000256" key="11">
    <source>
        <dbReference type="ARBA" id="ARBA00029766"/>
    </source>
</evidence>
<evidence type="ECO:0000259" key="13">
    <source>
        <dbReference type="PROSITE" id="PS00794"/>
    </source>
</evidence>
<dbReference type="CDD" id="cd00483">
    <property type="entry name" value="HPPK"/>
    <property type="match status" value="1"/>
</dbReference>
<evidence type="ECO:0000256" key="6">
    <source>
        <dbReference type="ARBA" id="ARBA00022741"/>
    </source>
</evidence>
<proteinExistence type="inferred from homology"/>
<dbReference type="PANTHER" id="PTHR43071">
    <property type="entry name" value="2-AMINO-4-HYDROXY-6-HYDROXYMETHYLDIHYDROPTERIDINE PYROPHOSPHOKINASE"/>
    <property type="match status" value="1"/>
</dbReference>
<comment type="pathway">
    <text evidence="1">Cofactor biosynthesis; tetrahydrofolate biosynthesis; 2-amino-4-hydroxy-6-hydroxymethyl-7,8-dihydropteridine diphosphate from 7,8-dihydroneopterin triphosphate: step 4/4.</text>
</comment>
<organism evidence="14 15">
    <name type="scientific">Marinihelvus fidelis</name>
    <dbReference type="NCBI Taxonomy" id="2613842"/>
    <lineage>
        <taxon>Bacteria</taxon>
        <taxon>Pseudomonadati</taxon>
        <taxon>Pseudomonadota</taxon>
        <taxon>Gammaproteobacteria</taxon>
        <taxon>Chromatiales</taxon>
        <taxon>Wenzhouxiangellaceae</taxon>
        <taxon>Marinihelvus</taxon>
    </lineage>
</organism>
<comment type="caution">
    <text evidence="14">The sequence shown here is derived from an EMBL/GenBank/DDBJ whole genome shotgun (WGS) entry which is preliminary data.</text>
</comment>
<keyword evidence="6" id="KW-0547">Nucleotide-binding</keyword>
<evidence type="ECO:0000256" key="5">
    <source>
        <dbReference type="ARBA" id="ARBA00022679"/>
    </source>
</evidence>
<evidence type="ECO:0000256" key="1">
    <source>
        <dbReference type="ARBA" id="ARBA00005051"/>
    </source>
</evidence>
<dbReference type="EC" id="2.7.6.3" evidence="3"/>
<feature type="domain" description="7,8-dihydro-6-hydroxymethylpterin-pyrophosphokinase" evidence="13">
    <location>
        <begin position="99"/>
        <end position="110"/>
    </location>
</feature>
<keyword evidence="9" id="KW-0289">Folate biosynthesis</keyword>
<evidence type="ECO:0000256" key="7">
    <source>
        <dbReference type="ARBA" id="ARBA00022777"/>
    </source>
</evidence>
<dbReference type="AlphaFoldDB" id="A0A5N0T8S4"/>
<comment type="similarity">
    <text evidence="2">Belongs to the HPPK family.</text>
</comment>
<dbReference type="PROSITE" id="PS00794">
    <property type="entry name" value="HPPK"/>
    <property type="match status" value="1"/>
</dbReference>
<evidence type="ECO:0000313" key="14">
    <source>
        <dbReference type="EMBL" id="KAA9130236.1"/>
    </source>
</evidence>
<evidence type="ECO:0000256" key="10">
    <source>
        <dbReference type="ARBA" id="ARBA00029409"/>
    </source>
</evidence>
<evidence type="ECO:0000256" key="3">
    <source>
        <dbReference type="ARBA" id="ARBA00013253"/>
    </source>
</evidence>
<dbReference type="Gene3D" id="3.30.70.560">
    <property type="entry name" value="7,8-Dihydro-6-hydroxymethylpterin-pyrophosphokinase HPPK"/>
    <property type="match status" value="1"/>
</dbReference>
<dbReference type="Proteomes" id="UP000325372">
    <property type="component" value="Unassembled WGS sequence"/>
</dbReference>
<evidence type="ECO:0000256" key="4">
    <source>
        <dbReference type="ARBA" id="ARBA00016218"/>
    </source>
</evidence>
<dbReference type="GO" id="GO:0005524">
    <property type="term" value="F:ATP binding"/>
    <property type="evidence" value="ECO:0007669"/>
    <property type="project" value="UniProtKB-KW"/>
</dbReference>